<protein>
    <submittedName>
        <fullName evidence="2">Triose-phosphate isomerase</fullName>
        <ecNumber evidence="2">5.3.1.1</ecNumber>
    </submittedName>
</protein>
<dbReference type="InterPro" id="IPR013785">
    <property type="entry name" value="Aldolase_TIM"/>
</dbReference>
<dbReference type="GO" id="GO:0004807">
    <property type="term" value="F:triose-phosphate isomerase activity"/>
    <property type="evidence" value="ECO:0007669"/>
    <property type="project" value="UniProtKB-EC"/>
</dbReference>
<comment type="caution">
    <text evidence="2">The sequence shown here is derived from an EMBL/GenBank/DDBJ whole genome shotgun (WGS) entry which is preliminary data.</text>
</comment>
<dbReference type="Proteomes" id="UP000886884">
    <property type="component" value="Unassembled WGS sequence"/>
</dbReference>
<dbReference type="PROSITE" id="PS51440">
    <property type="entry name" value="TIM_2"/>
    <property type="match status" value="1"/>
</dbReference>
<evidence type="ECO:0000313" key="2">
    <source>
        <dbReference type="EMBL" id="HIV26592.1"/>
    </source>
</evidence>
<reference evidence="2" key="1">
    <citation type="submission" date="2020-10" db="EMBL/GenBank/DDBJ databases">
        <authorList>
            <person name="Gilroy R."/>
        </authorList>
    </citation>
    <scope>NUCLEOTIDE SEQUENCE</scope>
    <source>
        <strain evidence="2">CHK183-6373</strain>
    </source>
</reference>
<dbReference type="SUPFAM" id="SSF51351">
    <property type="entry name" value="Triosephosphate isomerase (TIM)"/>
    <property type="match status" value="1"/>
</dbReference>
<gene>
    <name evidence="2" type="ORF">IAA64_01365</name>
</gene>
<dbReference type="Pfam" id="PF00121">
    <property type="entry name" value="TIM"/>
    <property type="match status" value="1"/>
</dbReference>
<sequence>MQRKIAPPFFEVGPKAYLYGKEALALAQDALRASQETGVSVIYTPQLTDLRLIAENVHGLYLCAQHMDPIAPGKGQGSILAEALKDAGADCAMLNHAERPMTLNALVRSVERAREVGLLSVVCADSCKEAAMLAMLAPDILVVEPTELIGTGVTSDEALVRASTEAVKAVNPEIQVLQGAGISSPDDVYRTIFAGADATGSSSAICKAEQPGKMLKDMLLACRQAYEDRMAKRD</sequence>
<dbReference type="EMBL" id="DVOT01000024">
    <property type="protein sequence ID" value="HIV26592.1"/>
    <property type="molecule type" value="Genomic_DNA"/>
</dbReference>
<dbReference type="InterPro" id="IPR000652">
    <property type="entry name" value="Triosephosphate_isomerase"/>
</dbReference>
<evidence type="ECO:0000313" key="3">
    <source>
        <dbReference type="Proteomes" id="UP000886884"/>
    </source>
</evidence>
<dbReference type="Gene3D" id="3.20.20.70">
    <property type="entry name" value="Aldolase class I"/>
    <property type="match status" value="1"/>
</dbReference>
<dbReference type="EC" id="5.3.1.1" evidence="2"/>
<dbReference type="NCBIfam" id="NF003302">
    <property type="entry name" value="PRK04302.1"/>
    <property type="match status" value="1"/>
</dbReference>
<evidence type="ECO:0000256" key="1">
    <source>
        <dbReference type="ARBA" id="ARBA00023235"/>
    </source>
</evidence>
<reference evidence="2" key="2">
    <citation type="journal article" date="2021" name="PeerJ">
        <title>Extensive microbial diversity within the chicken gut microbiome revealed by metagenomics and culture.</title>
        <authorList>
            <person name="Gilroy R."/>
            <person name="Ravi A."/>
            <person name="Getino M."/>
            <person name="Pursley I."/>
            <person name="Horton D.L."/>
            <person name="Alikhan N.F."/>
            <person name="Baker D."/>
            <person name="Gharbi K."/>
            <person name="Hall N."/>
            <person name="Watson M."/>
            <person name="Adriaenssens E.M."/>
            <person name="Foster-Nyarko E."/>
            <person name="Jarju S."/>
            <person name="Secka A."/>
            <person name="Antonio M."/>
            <person name="Oren A."/>
            <person name="Chaudhuri R.R."/>
            <person name="La Ragione R."/>
            <person name="Hildebrand F."/>
            <person name="Pallen M.J."/>
        </authorList>
    </citation>
    <scope>NUCLEOTIDE SEQUENCE</scope>
    <source>
        <strain evidence="2">CHK183-6373</strain>
    </source>
</reference>
<dbReference type="InterPro" id="IPR035990">
    <property type="entry name" value="TIM_sf"/>
</dbReference>
<proteinExistence type="predicted"/>
<name>A0A9D1TCB6_9FIRM</name>
<accession>A0A9D1TCB6</accession>
<organism evidence="2 3">
    <name type="scientific">Candidatus Ornithocaccomicrobium faecavium</name>
    <dbReference type="NCBI Taxonomy" id="2840890"/>
    <lineage>
        <taxon>Bacteria</taxon>
        <taxon>Bacillati</taxon>
        <taxon>Bacillota</taxon>
        <taxon>Clostridia</taxon>
        <taxon>Candidatus Ornithocaccomicrobium</taxon>
    </lineage>
</organism>
<dbReference type="AlphaFoldDB" id="A0A9D1TCB6"/>
<keyword evidence="1 2" id="KW-0413">Isomerase</keyword>